<gene>
    <name evidence="2" type="ORF">KAOT1_11061</name>
</gene>
<evidence type="ECO:0000313" key="2">
    <source>
        <dbReference type="EMBL" id="EDP95458.1"/>
    </source>
</evidence>
<protein>
    <submittedName>
        <fullName evidence="2">Uncharacterized protein</fullName>
    </submittedName>
</protein>
<evidence type="ECO:0000256" key="1">
    <source>
        <dbReference type="SAM" id="SignalP"/>
    </source>
</evidence>
<dbReference type="OrthoDB" id="1496149at2"/>
<proteinExistence type="predicted"/>
<sequence>MKKKNFILSILCVFTVFVISCSSDDLTIEQKTLSKSEQDAIVKLVSTNLSISKDANVSIDSVKLMKINDGYYLRLYHDGEITTTLLKVEKETMLKYAGISCTTTYCATDDGCIPDKDGKKCTKCGAFSSDCKKTVTSDVLTE</sequence>
<keyword evidence="1" id="KW-0732">Signal</keyword>
<dbReference type="AlphaFoldDB" id="A9E327"/>
<accession>A9E327</accession>
<comment type="caution">
    <text evidence="2">The sequence shown here is derived from an EMBL/GenBank/DDBJ whole genome shotgun (WGS) entry which is preliminary data.</text>
</comment>
<dbReference type="RefSeq" id="WP_007094763.1">
    <property type="nucleotide sequence ID" value="NZ_CP142125.1"/>
</dbReference>
<reference evidence="2 3" key="1">
    <citation type="journal article" date="2011" name="J. Bacteriol.">
        <title>Genome sequence of the algicidal bacterium Kordia algicida OT-1.</title>
        <authorList>
            <person name="Lee H.S."/>
            <person name="Kang S.G."/>
            <person name="Kwon K.K."/>
            <person name="Lee J.H."/>
            <person name="Kim S.J."/>
        </authorList>
    </citation>
    <scope>NUCLEOTIDE SEQUENCE [LARGE SCALE GENOMIC DNA]</scope>
    <source>
        <strain evidence="2 3">OT-1</strain>
    </source>
</reference>
<dbReference type="PROSITE" id="PS51257">
    <property type="entry name" value="PROKAR_LIPOPROTEIN"/>
    <property type="match status" value="1"/>
</dbReference>
<feature type="chain" id="PRO_5002737021" evidence="1">
    <location>
        <begin position="24"/>
        <end position="142"/>
    </location>
</feature>
<organism evidence="2 3">
    <name type="scientific">Kordia algicida OT-1</name>
    <dbReference type="NCBI Taxonomy" id="391587"/>
    <lineage>
        <taxon>Bacteria</taxon>
        <taxon>Pseudomonadati</taxon>
        <taxon>Bacteroidota</taxon>
        <taxon>Flavobacteriia</taxon>
        <taxon>Flavobacteriales</taxon>
        <taxon>Flavobacteriaceae</taxon>
        <taxon>Kordia</taxon>
    </lineage>
</organism>
<dbReference type="HOGENOM" id="CLU_1813268_0_0_10"/>
<dbReference type="Proteomes" id="UP000002945">
    <property type="component" value="Unassembled WGS sequence"/>
</dbReference>
<keyword evidence="3" id="KW-1185">Reference proteome</keyword>
<dbReference type="EMBL" id="ABIB01000008">
    <property type="protein sequence ID" value="EDP95458.1"/>
    <property type="molecule type" value="Genomic_DNA"/>
</dbReference>
<feature type="signal peptide" evidence="1">
    <location>
        <begin position="1"/>
        <end position="23"/>
    </location>
</feature>
<dbReference type="eggNOG" id="ENOG5033JQE">
    <property type="taxonomic scope" value="Bacteria"/>
</dbReference>
<name>A9E327_9FLAO</name>
<evidence type="ECO:0000313" key="3">
    <source>
        <dbReference type="Proteomes" id="UP000002945"/>
    </source>
</evidence>